<comment type="subcellular location">
    <subcellularLocation>
        <location evidence="1">Nucleus</location>
    </subcellularLocation>
</comment>
<dbReference type="PANTHER" id="PTHR23068:SF25">
    <property type="entry name" value="DNA (CYTOSINE-5)-METHYLTRANSFERASE DRM2"/>
    <property type="match status" value="1"/>
</dbReference>
<accession>A0A9Q0JZT6</accession>
<dbReference type="InterPro" id="IPR050390">
    <property type="entry name" value="C5-Methyltransferase"/>
</dbReference>
<evidence type="ECO:0000256" key="7">
    <source>
        <dbReference type="ARBA" id="ARBA00023125"/>
    </source>
</evidence>
<protein>
    <recommendedName>
        <fullName evidence="2">DNA (cytosine-5-)-methyltransferase</fullName>
        <ecNumber evidence="2">2.1.1.37</ecNumber>
    </recommendedName>
</protein>
<dbReference type="Gene3D" id="3.40.50.150">
    <property type="entry name" value="Vaccinia Virus protein VP39"/>
    <property type="match status" value="2"/>
</dbReference>
<dbReference type="GO" id="GO:0005634">
    <property type="term" value="C:nucleus"/>
    <property type="evidence" value="ECO:0007669"/>
    <property type="project" value="UniProtKB-SubCell"/>
</dbReference>
<dbReference type="InterPro" id="IPR001525">
    <property type="entry name" value="C5_MeTfrase"/>
</dbReference>
<keyword evidence="3 9" id="KW-0489">Methyltransferase</keyword>
<evidence type="ECO:0000256" key="8">
    <source>
        <dbReference type="ARBA" id="ARBA00023242"/>
    </source>
</evidence>
<keyword evidence="7" id="KW-0238">DNA-binding</keyword>
<dbReference type="Proteomes" id="UP001141806">
    <property type="component" value="Unassembled WGS sequence"/>
</dbReference>
<keyword evidence="8" id="KW-0539">Nucleus</keyword>
<dbReference type="PROSITE" id="PS51679">
    <property type="entry name" value="SAM_MT_C5"/>
    <property type="match status" value="1"/>
</dbReference>
<dbReference type="InterPro" id="IPR029063">
    <property type="entry name" value="SAM-dependent_MTases_sf"/>
</dbReference>
<keyword evidence="14" id="KW-1185">Reference proteome</keyword>
<dbReference type="EMBL" id="JAMYWD010000010">
    <property type="protein sequence ID" value="KAJ4957976.1"/>
    <property type="molecule type" value="Genomic_DNA"/>
</dbReference>
<dbReference type="GO" id="GO:0003677">
    <property type="term" value="F:DNA binding"/>
    <property type="evidence" value="ECO:0007669"/>
    <property type="project" value="UniProtKB-KW"/>
</dbReference>
<comment type="similarity">
    <text evidence="9">Belongs to the class I-like SAM-binding methyltransferase superfamily. C5-methyltransferase family.</text>
</comment>
<evidence type="ECO:0000259" key="11">
    <source>
        <dbReference type="PROSITE" id="PS50030"/>
    </source>
</evidence>
<dbReference type="GO" id="GO:0003886">
    <property type="term" value="F:DNA (cytosine-5-)-methyltransferase activity"/>
    <property type="evidence" value="ECO:0007669"/>
    <property type="project" value="UniProtKB-EC"/>
</dbReference>
<evidence type="ECO:0000313" key="13">
    <source>
        <dbReference type="EMBL" id="KAJ4957976.1"/>
    </source>
</evidence>
<gene>
    <name evidence="13" type="ORF">NE237_025087</name>
</gene>
<evidence type="ECO:0000256" key="2">
    <source>
        <dbReference type="ARBA" id="ARBA00011975"/>
    </source>
</evidence>
<evidence type="ECO:0000313" key="14">
    <source>
        <dbReference type="Proteomes" id="UP001141806"/>
    </source>
</evidence>
<feature type="active site" evidence="9">
    <location>
        <position position="565"/>
    </location>
</feature>
<dbReference type="InterPro" id="IPR015940">
    <property type="entry name" value="UBA"/>
</dbReference>
<dbReference type="SUPFAM" id="SSF53335">
    <property type="entry name" value="S-adenosyl-L-methionine-dependent methyltransferases"/>
    <property type="match status" value="2"/>
</dbReference>
<feature type="domain" description="SAM-dependent MTase DRM-type" evidence="12">
    <location>
        <begin position="275"/>
        <end position="604"/>
    </location>
</feature>
<name>A0A9Q0JZT6_9MAGN</name>
<dbReference type="Gene3D" id="1.10.8.10">
    <property type="entry name" value="DNA helicase RuvA subunit, C-terminal domain"/>
    <property type="match status" value="1"/>
</dbReference>
<dbReference type="OrthoDB" id="641149at2759"/>
<feature type="compositionally biased region" description="Basic residues" evidence="10">
    <location>
        <begin position="235"/>
        <end position="247"/>
    </location>
</feature>
<dbReference type="EC" id="2.1.1.37" evidence="2"/>
<sequence length="604" mass="67880">MDCNSGSKSIDSLEWDGEDEGEFNSYTVLSSSCSKTRGQEASASYEEASTSAGSCSNLISHFVGMGFSKNMVAKAIKENGEGNTEAILETLLTYSVVEKSPPECELIPSDTNSSESKMDDLDQLSDISSCFGDEETTEHLSDKDKKFLQLVDMGFPIDDASSALEKCGPDTSIMELMDFISASQIGKKTDAQLRPISDENEPGPSHFHTAAAPNKKRKLFVAEERWQKKVDSWRRRQKESHKGGKKPLLHEEEDTVRLPKLMIGFGVPNMPRTVFHREILSEAIGPPYFYFENVALTPKGVWDTMSRFLYEIEPEFVDSMYFCAAARKRGYIHNLPIHNRFPLQPIPPLTIQEAFPLSKRWWPSWDKRTKFNCLNTCTASAKLTERIRQALESWEGEPHPRTQKYVLYECKKWNLLWVGKNKTAPLEPEEIEIIMGYPEHHTRGGGTSRTERFKALGNSFQVDTIAFHFSVLKKMFPNGISVLSLFSGIGGAEVALHRLGIPLKNVVSVEISEVSSNILQSWWEQTNQKGNLIHITDVQHLSLDRLEELIKSLGGFDLIVGGSPCNNLTGSNRVSRDGLKGDHSILFYEYFRVLNDVKGLMGKV</sequence>
<feature type="domain" description="UBA" evidence="11">
    <location>
        <begin position="44"/>
        <end position="94"/>
    </location>
</feature>
<dbReference type="InterPro" id="IPR030380">
    <property type="entry name" value="SAM_MeTfrase_DRM"/>
</dbReference>
<evidence type="ECO:0000256" key="6">
    <source>
        <dbReference type="ARBA" id="ARBA00022737"/>
    </source>
</evidence>
<proteinExistence type="inferred from homology"/>
<organism evidence="13 14">
    <name type="scientific">Protea cynaroides</name>
    <dbReference type="NCBI Taxonomy" id="273540"/>
    <lineage>
        <taxon>Eukaryota</taxon>
        <taxon>Viridiplantae</taxon>
        <taxon>Streptophyta</taxon>
        <taxon>Embryophyta</taxon>
        <taxon>Tracheophyta</taxon>
        <taxon>Spermatophyta</taxon>
        <taxon>Magnoliopsida</taxon>
        <taxon>Proteales</taxon>
        <taxon>Proteaceae</taxon>
        <taxon>Protea</taxon>
    </lineage>
</organism>
<evidence type="ECO:0000256" key="4">
    <source>
        <dbReference type="ARBA" id="ARBA00022679"/>
    </source>
</evidence>
<dbReference type="PANTHER" id="PTHR23068">
    <property type="entry name" value="DNA CYTOSINE-5- -METHYLTRANSFERASE 3-RELATED"/>
    <property type="match status" value="1"/>
</dbReference>
<reference evidence="13" key="1">
    <citation type="journal article" date="2023" name="Plant J.">
        <title>The genome of the king protea, Protea cynaroides.</title>
        <authorList>
            <person name="Chang J."/>
            <person name="Duong T.A."/>
            <person name="Schoeman C."/>
            <person name="Ma X."/>
            <person name="Roodt D."/>
            <person name="Barker N."/>
            <person name="Li Z."/>
            <person name="Van de Peer Y."/>
            <person name="Mizrachi E."/>
        </authorList>
    </citation>
    <scope>NUCLEOTIDE SEQUENCE</scope>
    <source>
        <tissue evidence="13">Young leaves</tissue>
    </source>
</reference>
<keyword evidence="4 9" id="KW-0808">Transferase</keyword>
<keyword evidence="5 9" id="KW-0949">S-adenosyl-L-methionine</keyword>
<dbReference type="PROSITE" id="PS50030">
    <property type="entry name" value="UBA"/>
    <property type="match status" value="1"/>
</dbReference>
<keyword evidence="6" id="KW-0677">Repeat</keyword>
<evidence type="ECO:0000256" key="10">
    <source>
        <dbReference type="SAM" id="MobiDB-lite"/>
    </source>
</evidence>
<evidence type="ECO:0000256" key="3">
    <source>
        <dbReference type="ARBA" id="ARBA00022603"/>
    </source>
</evidence>
<evidence type="ECO:0000259" key="12">
    <source>
        <dbReference type="PROSITE" id="PS51680"/>
    </source>
</evidence>
<comment type="caution">
    <text evidence="13">The sequence shown here is derived from an EMBL/GenBank/DDBJ whole genome shotgun (WGS) entry which is preliminary data.</text>
</comment>
<evidence type="ECO:0000256" key="1">
    <source>
        <dbReference type="ARBA" id="ARBA00004123"/>
    </source>
</evidence>
<evidence type="ECO:0000256" key="9">
    <source>
        <dbReference type="PROSITE-ProRule" id="PRU01016"/>
    </source>
</evidence>
<evidence type="ECO:0000256" key="5">
    <source>
        <dbReference type="ARBA" id="ARBA00022691"/>
    </source>
</evidence>
<dbReference type="GO" id="GO:0032259">
    <property type="term" value="P:methylation"/>
    <property type="evidence" value="ECO:0007669"/>
    <property type="project" value="UniProtKB-KW"/>
</dbReference>
<dbReference type="Pfam" id="PF00145">
    <property type="entry name" value="DNA_methylase"/>
    <property type="match status" value="1"/>
</dbReference>
<feature type="region of interest" description="Disordered" evidence="10">
    <location>
        <begin position="231"/>
        <end position="251"/>
    </location>
</feature>
<dbReference type="PROSITE" id="PS51680">
    <property type="entry name" value="SAM_MT_DRM"/>
    <property type="match status" value="1"/>
</dbReference>
<dbReference type="AlphaFoldDB" id="A0A9Q0JZT6"/>